<gene>
    <name evidence="3" type="ORF">ACFOEI_21290</name>
</gene>
<keyword evidence="1" id="KW-0479">Metal-binding</keyword>
<proteinExistence type="predicted"/>
<evidence type="ECO:0000313" key="4">
    <source>
        <dbReference type="Proteomes" id="UP001595640"/>
    </source>
</evidence>
<comment type="caution">
    <text evidence="3">The sequence shown here is derived from an EMBL/GenBank/DDBJ whole genome shotgun (WGS) entry which is preliminary data.</text>
</comment>
<reference evidence="4" key="1">
    <citation type="journal article" date="2019" name="Int. J. Syst. Evol. Microbiol.">
        <title>The Global Catalogue of Microorganisms (GCM) 10K type strain sequencing project: providing services to taxonomists for standard genome sequencing and annotation.</title>
        <authorList>
            <consortium name="The Broad Institute Genomics Platform"/>
            <consortium name="The Broad Institute Genome Sequencing Center for Infectious Disease"/>
            <person name="Wu L."/>
            <person name="Ma J."/>
        </authorList>
    </citation>
    <scope>NUCLEOTIDE SEQUENCE [LARGE SCALE GENOMIC DNA]</scope>
    <source>
        <strain evidence="4">KCTC 12847</strain>
    </source>
</reference>
<accession>A0ABV7M7K7</accession>
<dbReference type="NCBIfam" id="NF007967">
    <property type="entry name" value="PRK10691.1"/>
    <property type="match status" value="1"/>
</dbReference>
<keyword evidence="4" id="KW-1185">Reference proteome</keyword>
<sequence>MSFVPRFTDGQLMGQPLGKIVCVGRNYAEHAKELNNPVPSAPILFIKPATSATVLEETIEAPFARGDVHFEAELALLIGETLKDVTPEAAGRAVVGLGVAMDLTLRDVQSRLKEKGHPWEIAKGFDGACPLSSFAVLRDAPDWRNLQFSLDIDGERRQTGNSGDMLFAVPELLAEMSQHFTLAPGDVVLTGTPAGVGPLPRNAELHFTLQAGSSHAGLDFVTHTGE</sequence>
<dbReference type="PANTHER" id="PTHR11820:SF7">
    <property type="entry name" value="ACYLPYRUVASE FAHD1, MITOCHONDRIAL"/>
    <property type="match status" value="1"/>
</dbReference>
<dbReference type="GO" id="GO:0016787">
    <property type="term" value="F:hydrolase activity"/>
    <property type="evidence" value="ECO:0007669"/>
    <property type="project" value="UniProtKB-KW"/>
</dbReference>
<dbReference type="InterPro" id="IPR011234">
    <property type="entry name" value="Fumarylacetoacetase-like_C"/>
</dbReference>
<dbReference type="InterPro" id="IPR036663">
    <property type="entry name" value="Fumarylacetoacetase_C_sf"/>
</dbReference>
<name>A0ABV7M7K7_9GAMM</name>
<dbReference type="Gene3D" id="3.90.850.10">
    <property type="entry name" value="Fumarylacetoacetase-like, C-terminal domain"/>
    <property type="match status" value="1"/>
</dbReference>
<evidence type="ECO:0000313" key="3">
    <source>
        <dbReference type="EMBL" id="MFC3294566.1"/>
    </source>
</evidence>
<dbReference type="Pfam" id="PF01557">
    <property type="entry name" value="FAA_hydrolase"/>
    <property type="match status" value="1"/>
</dbReference>
<evidence type="ECO:0000256" key="1">
    <source>
        <dbReference type="ARBA" id="ARBA00022723"/>
    </source>
</evidence>
<dbReference type="PANTHER" id="PTHR11820">
    <property type="entry name" value="ACYLPYRUVASE"/>
    <property type="match status" value="1"/>
</dbReference>
<organism evidence="3 4">
    <name type="scientific">Modicisalibacter luteus</name>
    <dbReference type="NCBI Taxonomy" id="453962"/>
    <lineage>
        <taxon>Bacteria</taxon>
        <taxon>Pseudomonadati</taxon>
        <taxon>Pseudomonadota</taxon>
        <taxon>Gammaproteobacteria</taxon>
        <taxon>Oceanospirillales</taxon>
        <taxon>Halomonadaceae</taxon>
        <taxon>Modicisalibacter</taxon>
    </lineage>
</organism>
<dbReference type="RefSeq" id="WP_019020510.1">
    <property type="nucleotide sequence ID" value="NZ_BMXD01000004.1"/>
</dbReference>
<feature type="domain" description="Fumarylacetoacetase-like C-terminal" evidence="2">
    <location>
        <begin position="19"/>
        <end position="212"/>
    </location>
</feature>
<keyword evidence="3" id="KW-0378">Hydrolase</keyword>
<dbReference type="Proteomes" id="UP001595640">
    <property type="component" value="Unassembled WGS sequence"/>
</dbReference>
<protein>
    <submittedName>
        <fullName evidence="3">Fumarylacetoacetate hydrolase family protein</fullName>
    </submittedName>
</protein>
<evidence type="ECO:0000259" key="2">
    <source>
        <dbReference type="Pfam" id="PF01557"/>
    </source>
</evidence>
<dbReference type="SUPFAM" id="SSF56529">
    <property type="entry name" value="FAH"/>
    <property type="match status" value="1"/>
</dbReference>
<dbReference type="EMBL" id="JBHRUH010000050">
    <property type="protein sequence ID" value="MFC3294566.1"/>
    <property type="molecule type" value="Genomic_DNA"/>
</dbReference>